<dbReference type="RefSeq" id="WP_263543307.1">
    <property type="nucleotide sequence ID" value="NZ_JAOVZO020000003.1"/>
</dbReference>
<evidence type="ECO:0000313" key="2">
    <source>
        <dbReference type="EMBL" id="MDC8012046.1"/>
    </source>
</evidence>
<comment type="caution">
    <text evidence="2">The sequence shown here is derived from an EMBL/GenBank/DDBJ whole genome shotgun (WGS) entry which is preliminary data.</text>
</comment>
<dbReference type="PROSITE" id="PS51094">
    <property type="entry name" value="PTS_EIIA_TYPE_2"/>
    <property type="match status" value="1"/>
</dbReference>
<dbReference type="PROSITE" id="PS00372">
    <property type="entry name" value="PTS_EIIA_TYPE_2_HIS"/>
    <property type="match status" value="1"/>
</dbReference>
<dbReference type="InterPro" id="IPR051541">
    <property type="entry name" value="PTS_SugarTrans_NitroReg"/>
</dbReference>
<dbReference type="InterPro" id="IPR002178">
    <property type="entry name" value="PTS_EIIA_type-2_dom"/>
</dbReference>
<evidence type="ECO:0000313" key="3">
    <source>
        <dbReference type="Proteomes" id="UP001139971"/>
    </source>
</evidence>
<evidence type="ECO:0000259" key="1">
    <source>
        <dbReference type="PROSITE" id="PS51094"/>
    </source>
</evidence>
<dbReference type="CDD" id="cd00211">
    <property type="entry name" value="PTS_IIA_fru"/>
    <property type="match status" value="1"/>
</dbReference>
<dbReference type="PANTHER" id="PTHR47738">
    <property type="entry name" value="PTS SYSTEM FRUCTOSE-LIKE EIIA COMPONENT-RELATED"/>
    <property type="match status" value="1"/>
</dbReference>
<sequence>MRFTDLLRPDSIVADLRVTSRHALLEALARLVAPAGADLAVLEALTERESLGSTALGNGIALPHGRCAELAEPAGAFVRLARPIPFGDGGPPVDLVAAIVTPTHFTAAHLSLLADIATRASDAASVERLRRAPDAAALRAELARWGHAN</sequence>
<protein>
    <submittedName>
        <fullName evidence="2">PTS sugar transporter subunit IIA</fullName>
    </submittedName>
</protein>
<dbReference type="EMBL" id="JAOVZO020000003">
    <property type="protein sequence ID" value="MDC8012046.1"/>
    <property type="molecule type" value="Genomic_DNA"/>
</dbReference>
<keyword evidence="2" id="KW-0762">Sugar transport</keyword>
<accession>A0A9X3YJ23</accession>
<dbReference type="GO" id="GO:0030295">
    <property type="term" value="F:protein kinase activator activity"/>
    <property type="evidence" value="ECO:0007669"/>
    <property type="project" value="TreeGrafter"/>
</dbReference>
<reference evidence="2" key="1">
    <citation type="submission" date="2023-02" db="EMBL/GenBank/DDBJ databases">
        <title>Tahibacter soli sp. nov. isolated from soil.</title>
        <authorList>
            <person name="Baek J.H."/>
            <person name="Lee J.K."/>
            <person name="Choi D.G."/>
            <person name="Jeon C.O."/>
        </authorList>
    </citation>
    <scope>NUCLEOTIDE SEQUENCE</scope>
    <source>
        <strain evidence="2">BL</strain>
    </source>
</reference>
<organism evidence="2 3">
    <name type="scientific">Tahibacter soli</name>
    <dbReference type="NCBI Taxonomy" id="2983605"/>
    <lineage>
        <taxon>Bacteria</taxon>
        <taxon>Pseudomonadati</taxon>
        <taxon>Pseudomonadota</taxon>
        <taxon>Gammaproteobacteria</taxon>
        <taxon>Lysobacterales</taxon>
        <taxon>Rhodanobacteraceae</taxon>
        <taxon>Tahibacter</taxon>
    </lineage>
</organism>
<feature type="domain" description="PTS EIIA type-2" evidence="1">
    <location>
        <begin position="5"/>
        <end position="145"/>
    </location>
</feature>
<dbReference type="AlphaFoldDB" id="A0A9X3YJ23"/>
<keyword evidence="2" id="KW-0813">Transport</keyword>
<dbReference type="SUPFAM" id="SSF55804">
    <property type="entry name" value="Phoshotransferase/anion transport protein"/>
    <property type="match status" value="1"/>
</dbReference>
<dbReference type="Gene3D" id="3.40.930.10">
    <property type="entry name" value="Mannitol-specific EII, Chain A"/>
    <property type="match status" value="1"/>
</dbReference>
<dbReference type="InterPro" id="IPR016152">
    <property type="entry name" value="PTrfase/Anion_transptr"/>
</dbReference>
<gene>
    <name evidence="2" type="ORF">OD750_005750</name>
</gene>
<dbReference type="PANTHER" id="PTHR47738:SF1">
    <property type="entry name" value="NITROGEN REGULATORY PROTEIN"/>
    <property type="match status" value="1"/>
</dbReference>
<dbReference type="Pfam" id="PF00359">
    <property type="entry name" value="PTS_EIIA_2"/>
    <property type="match status" value="1"/>
</dbReference>
<dbReference type="Proteomes" id="UP001139971">
    <property type="component" value="Unassembled WGS sequence"/>
</dbReference>
<name>A0A9X3YJ23_9GAMM</name>
<keyword evidence="3" id="KW-1185">Reference proteome</keyword>
<proteinExistence type="predicted"/>